<reference evidence="1 2" key="1">
    <citation type="submission" date="2019-03" db="EMBL/GenBank/DDBJ databases">
        <title>Genomic Encyclopedia of Type Strains, Phase IV (KMG-IV): sequencing the most valuable type-strain genomes for metagenomic binning, comparative biology and taxonomic classification.</title>
        <authorList>
            <person name="Goeker M."/>
        </authorList>
    </citation>
    <scope>NUCLEOTIDE SEQUENCE [LARGE SCALE GENOMIC DNA]</scope>
    <source>
        <strain evidence="1 2">DSM 24179</strain>
    </source>
</reference>
<protein>
    <submittedName>
        <fullName evidence="1">Uncharacterized protein</fullName>
    </submittedName>
</protein>
<name>A0A4R2GBH3_9BACT</name>
<dbReference type="AlphaFoldDB" id="A0A4R2GBH3"/>
<dbReference type="PROSITE" id="PS51257">
    <property type="entry name" value="PROKAR_LIPOPROTEIN"/>
    <property type="match status" value="1"/>
</dbReference>
<dbReference type="Proteomes" id="UP000295221">
    <property type="component" value="Unassembled WGS sequence"/>
</dbReference>
<dbReference type="EMBL" id="SLWK01000016">
    <property type="protein sequence ID" value="TCO05375.1"/>
    <property type="molecule type" value="Genomic_DNA"/>
</dbReference>
<sequence>MQRLLIALIATAQMFIGCNKNNLENDLFIDCGTRYYYYGTEKVFLTEISNMGSISFYDTLPPDIINEILENHPEVELLSSPSSSRHSIISIDSKNCFETDELFNSIKEDSRVSNCNKFLMTKGSFTFGITDVFVCKLKSNSTQDQLMELIEENKVEILKHDTTNHHYIIRADKNSNGDALEMANTFFESGLFEYSEPNFFGLFRTFE</sequence>
<dbReference type="OrthoDB" id="1489355at2"/>
<accession>A0A4R2GBH3</accession>
<comment type="caution">
    <text evidence="1">The sequence shown here is derived from an EMBL/GenBank/DDBJ whole genome shotgun (WGS) entry which is preliminary data.</text>
</comment>
<dbReference type="RefSeq" id="WP_132435037.1">
    <property type="nucleotide sequence ID" value="NZ_SLWK01000016.1"/>
</dbReference>
<evidence type="ECO:0000313" key="2">
    <source>
        <dbReference type="Proteomes" id="UP000295221"/>
    </source>
</evidence>
<gene>
    <name evidence="1" type="ORF">EV194_1167</name>
</gene>
<evidence type="ECO:0000313" key="1">
    <source>
        <dbReference type="EMBL" id="TCO05375.1"/>
    </source>
</evidence>
<organism evidence="1 2">
    <name type="scientific">Natronoflexus pectinivorans</name>
    <dbReference type="NCBI Taxonomy" id="682526"/>
    <lineage>
        <taxon>Bacteria</taxon>
        <taxon>Pseudomonadati</taxon>
        <taxon>Bacteroidota</taxon>
        <taxon>Bacteroidia</taxon>
        <taxon>Marinilabiliales</taxon>
        <taxon>Marinilabiliaceae</taxon>
        <taxon>Natronoflexus</taxon>
    </lineage>
</organism>
<keyword evidence="2" id="KW-1185">Reference proteome</keyword>
<proteinExistence type="predicted"/>